<evidence type="ECO:0000313" key="1">
    <source>
        <dbReference type="EMBL" id="KAI3772709.1"/>
    </source>
</evidence>
<reference evidence="1 2" key="2">
    <citation type="journal article" date="2022" name="Mol. Ecol. Resour.">
        <title>The genomes of chicory, endive, great burdock and yacon provide insights into Asteraceae paleo-polyploidization history and plant inulin production.</title>
        <authorList>
            <person name="Fan W."/>
            <person name="Wang S."/>
            <person name="Wang H."/>
            <person name="Wang A."/>
            <person name="Jiang F."/>
            <person name="Liu H."/>
            <person name="Zhao H."/>
            <person name="Xu D."/>
            <person name="Zhang Y."/>
        </authorList>
    </citation>
    <scope>NUCLEOTIDE SEQUENCE [LARGE SCALE GENOMIC DNA]</scope>
    <source>
        <strain evidence="2">cv. Niubang</strain>
    </source>
</reference>
<comment type="caution">
    <text evidence="1">The sequence shown here is derived from an EMBL/GenBank/DDBJ whole genome shotgun (WGS) entry which is preliminary data.</text>
</comment>
<proteinExistence type="predicted"/>
<organism evidence="1 2">
    <name type="scientific">Arctium lappa</name>
    <name type="common">Greater burdock</name>
    <name type="synonym">Lappa major</name>
    <dbReference type="NCBI Taxonomy" id="4217"/>
    <lineage>
        <taxon>Eukaryota</taxon>
        <taxon>Viridiplantae</taxon>
        <taxon>Streptophyta</taxon>
        <taxon>Embryophyta</taxon>
        <taxon>Tracheophyta</taxon>
        <taxon>Spermatophyta</taxon>
        <taxon>Magnoliopsida</taxon>
        <taxon>eudicotyledons</taxon>
        <taxon>Gunneridae</taxon>
        <taxon>Pentapetalae</taxon>
        <taxon>asterids</taxon>
        <taxon>campanulids</taxon>
        <taxon>Asterales</taxon>
        <taxon>Asteraceae</taxon>
        <taxon>Carduoideae</taxon>
        <taxon>Cardueae</taxon>
        <taxon>Arctiinae</taxon>
        <taxon>Arctium</taxon>
    </lineage>
</organism>
<sequence>MGFSGRDQGRSAAVREAAATLLPYSCCRKPIGVIAAAVRGCEGRVTYKNANGGKRGGEGRVGGGGFVFFFFCSFHFFLFVVWATEFIFIFSRALQIADFLSLNASPVFRLIVAIF</sequence>
<dbReference type="Proteomes" id="UP001055879">
    <property type="component" value="Linkage Group LG01"/>
</dbReference>
<reference evidence="2" key="1">
    <citation type="journal article" date="2022" name="Mol. Ecol. Resour.">
        <title>The genomes of chicory, endive, great burdock and yacon provide insights into Asteraceae palaeo-polyploidization history and plant inulin production.</title>
        <authorList>
            <person name="Fan W."/>
            <person name="Wang S."/>
            <person name="Wang H."/>
            <person name="Wang A."/>
            <person name="Jiang F."/>
            <person name="Liu H."/>
            <person name="Zhao H."/>
            <person name="Xu D."/>
            <person name="Zhang Y."/>
        </authorList>
    </citation>
    <scope>NUCLEOTIDE SEQUENCE [LARGE SCALE GENOMIC DNA]</scope>
    <source>
        <strain evidence="2">cv. Niubang</strain>
    </source>
</reference>
<dbReference type="EMBL" id="CM042047">
    <property type="protein sequence ID" value="KAI3772709.1"/>
    <property type="molecule type" value="Genomic_DNA"/>
</dbReference>
<keyword evidence="2" id="KW-1185">Reference proteome</keyword>
<name>A0ACB9FN61_ARCLA</name>
<evidence type="ECO:0000313" key="2">
    <source>
        <dbReference type="Proteomes" id="UP001055879"/>
    </source>
</evidence>
<accession>A0ACB9FN61</accession>
<gene>
    <name evidence="1" type="ORF">L6452_03901</name>
</gene>
<protein>
    <submittedName>
        <fullName evidence="1">Uncharacterized protein</fullName>
    </submittedName>
</protein>